<protein>
    <recommendedName>
        <fullName evidence="2">ribose-phosphate diphosphokinase</fullName>
        <ecNumber evidence="2">2.7.6.1</ecNumber>
    </recommendedName>
</protein>
<dbReference type="SMART" id="SM01400">
    <property type="entry name" value="Pribosyltran_N"/>
    <property type="match status" value="1"/>
</dbReference>
<dbReference type="GO" id="GO:0006164">
    <property type="term" value="P:purine nucleotide biosynthetic process"/>
    <property type="evidence" value="ECO:0007669"/>
    <property type="project" value="TreeGrafter"/>
</dbReference>
<dbReference type="InterPro" id="IPR029057">
    <property type="entry name" value="PRTase-like"/>
</dbReference>
<keyword evidence="3" id="KW-0808">Transferase</keyword>
<dbReference type="GO" id="GO:0004749">
    <property type="term" value="F:ribose phosphate diphosphokinase activity"/>
    <property type="evidence" value="ECO:0007669"/>
    <property type="project" value="UniProtKB-EC"/>
</dbReference>
<evidence type="ECO:0000256" key="10">
    <source>
        <dbReference type="ARBA" id="ARBA00049535"/>
    </source>
</evidence>
<evidence type="ECO:0000256" key="6">
    <source>
        <dbReference type="ARBA" id="ARBA00022741"/>
    </source>
</evidence>
<dbReference type="GO" id="GO:0005737">
    <property type="term" value="C:cytoplasm"/>
    <property type="evidence" value="ECO:0007669"/>
    <property type="project" value="TreeGrafter"/>
</dbReference>
<dbReference type="SUPFAM" id="SSF53271">
    <property type="entry name" value="PRTase-like"/>
    <property type="match status" value="1"/>
</dbReference>
<comment type="catalytic activity">
    <reaction evidence="10">
        <text>D-ribose 5-phosphate + ATP = 5-phospho-alpha-D-ribose 1-diphosphate + AMP + H(+)</text>
        <dbReference type="Rhea" id="RHEA:15609"/>
        <dbReference type="ChEBI" id="CHEBI:15378"/>
        <dbReference type="ChEBI" id="CHEBI:30616"/>
        <dbReference type="ChEBI" id="CHEBI:58017"/>
        <dbReference type="ChEBI" id="CHEBI:78346"/>
        <dbReference type="ChEBI" id="CHEBI:456215"/>
        <dbReference type="EC" id="2.7.6.1"/>
    </reaction>
</comment>
<proteinExistence type="inferred from homology"/>
<evidence type="ECO:0000256" key="4">
    <source>
        <dbReference type="ARBA" id="ARBA00022723"/>
    </source>
</evidence>
<evidence type="ECO:0000256" key="11">
    <source>
        <dbReference type="SAM" id="MobiDB-lite"/>
    </source>
</evidence>
<dbReference type="GO" id="GO:0006015">
    <property type="term" value="P:5-phosphoribose 1-diphosphate biosynthetic process"/>
    <property type="evidence" value="ECO:0007669"/>
    <property type="project" value="TreeGrafter"/>
</dbReference>
<evidence type="ECO:0000256" key="1">
    <source>
        <dbReference type="ARBA" id="ARBA00006478"/>
    </source>
</evidence>
<dbReference type="EMBL" id="CM016553">
    <property type="protein sequence ID" value="TKW32786.1"/>
    <property type="molecule type" value="Genomic_DNA"/>
</dbReference>
<evidence type="ECO:0000256" key="8">
    <source>
        <dbReference type="ARBA" id="ARBA00022840"/>
    </source>
</evidence>
<dbReference type="PANTHER" id="PTHR10210:SF41">
    <property type="entry name" value="RIBOSE-PHOSPHATE PYROPHOSPHOKINASE 1, CHLOROPLASTIC"/>
    <property type="match status" value="1"/>
</dbReference>
<dbReference type="GO" id="GO:0005524">
    <property type="term" value="F:ATP binding"/>
    <property type="evidence" value="ECO:0007669"/>
    <property type="project" value="UniProtKB-KW"/>
</dbReference>
<keyword evidence="5" id="KW-0545">Nucleotide biosynthesis</keyword>
<evidence type="ECO:0000313" key="13">
    <source>
        <dbReference type="EMBL" id="TKW32786.1"/>
    </source>
</evidence>
<accession>A0A4V6DB60</accession>
<keyword evidence="4" id="KW-0479">Metal-binding</keyword>
<sequence>MVLDNFEKNPLLRLVDGESGRAGSSSGAQCGRRRRPRRRPGSRRLPRDARDSRMKIFSGTANRSLSQEIAAYLGVDLGKILIKGFADGEIYVQLQEIVRGCDVFLVQPICSPVNKNLMELFIMIDACRRASTRSITVGNVHVVKATRTVESMMRMDDKLRHGTMATDLAVALRRQAANEDAACSMVDAFVVSVRCFRPTSSSHCSANGRSPLENH</sequence>
<evidence type="ECO:0000256" key="9">
    <source>
        <dbReference type="ARBA" id="ARBA00022842"/>
    </source>
</evidence>
<feature type="domain" description="Ribose-phosphate pyrophosphokinase N-terminal" evidence="12">
    <location>
        <begin position="54"/>
        <end position="137"/>
    </location>
</feature>
<keyword evidence="6" id="KW-0547">Nucleotide-binding</keyword>
<dbReference type="Pfam" id="PF13793">
    <property type="entry name" value="Pribosyltran_N"/>
    <property type="match status" value="1"/>
</dbReference>
<reference evidence="13" key="1">
    <citation type="submission" date="2019-03" db="EMBL/GenBank/DDBJ databases">
        <title>WGS assembly of Setaria viridis.</title>
        <authorList>
            <person name="Huang P."/>
            <person name="Jenkins J."/>
            <person name="Grimwood J."/>
            <person name="Barry K."/>
            <person name="Healey A."/>
            <person name="Mamidi S."/>
            <person name="Sreedasyam A."/>
            <person name="Shu S."/>
            <person name="Feldman M."/>
            <person name="Wu J."/>
            <person name="Yu Y."/>
            <person name="Chen C."/>
            <person name="Johnson J."/>
            <person name="Rokhsar D."/>
            <person name="Baxter I."/>
            <person name="Schmutz J."/>
            <person name="Brutnell T."/>
            <person name="Kellogg E."/>
        </authorList>
    </citation>
    <scope>NUCLEOTIDE SEQUENCE [LARGE SCALE GENOMIC DNA]</scope>
</reference>
<dbReference type="EC" id="2.7.6.1" evidence="2"/>
<keyword evidence="7" id="KW-0418">Kinase</keyword>
<keyword evidence="8" id="KW-0067">ATP-binding</keyword>
<dbReference type="GO" id="GO:0002189">
    <property type="term" value="C:ribose phosphate diphosphokinase complex"/>
    <property type="evidence" value="ECO:0007669"/>
    <property type="project" value="TreeGrafter"/>
</dbReference>
<dbReference type="Gene3D" id="3.40.50.2020">
    <property type="match status" value="1"/>
</dbReference>
<gene>
    <name evidence="13" type="ORF">SEVIR_2G189900v2</name>
</gene>
<evidence type="ECO:0000256" key="5">
    <source>
        <dbReference type="ARBA" id="ARBA00022727"/>
    </source>
</evidence>
<evidence type="ECO:0000259" key="12">
    <source>
        <dbReference type="Pfam" id="PF13793"/>
    </source>
</evidence>
<evidence type="ECO:0000313" key="14">
    <source>
        <dbReference type="Proteomes" id="UP000298652"/>
    </source>
</evidence>
<dbReference type="InterPro" id="IPR029099">
    <property type="entry name" value="Pribosyltran_N"/>
</dbReference>
<keyword evidence="14" id="KW-1185">Reference proteome</keyword>
<feature type="region of interest" description="Disordered" evidence="11">
    <location>
        <begin position="17"/>
        <end position="50"/>
    </location>
</feature>
<comment type="similarity">
    <text evidence="1">Belongs to the ribose-phosphate pyrophosphokinase family.</text>
</comment>
<evidence type="ECO:0000256" key="2">
    <source>
        <dbReference type="ARBA" id="ARBA00013247"/>
    </source>
</evidence>
<evidence type="ECO:0000256" key="7">
    <source>
        <dbReference type="ARBA" id="ARBA00022777"/>
    </source>
</evidence>
<dbReference type="GO" id="GO:0000287">
    <property type="term" value="F:magnesium ion binding"/>
    <property type="evidence" value="ECO:0007669"/>
    <property type="project" value="InterPro"/>
</dbReference>
<dbReference type="FunFam" id="3.40.50.2020:FF:000007">
    <property type="entry name" value="Ribose-phosphate pyrophosphokinase"/>
    <property type="match status" value="1"/>
</dbReference>
<evidence type="ECO:0000256" key="3">
    <source>
        <dbReference type="ARBA" id="ARBA00022679"/>
    </source>
</evidence>
<dbReference type="InterPro" id="IPR005946">
    <property type="entry name" value="Rib-P_diPkinase"/>
</dbReference>
<dbReference type="AlphaFoldDB" id="A0A4V6DB60"/>
<dbReference type="GO" id="GO:0016301">
    <property type="term" value="F:kinase activity"/>
    <property type="evidence" value="ECO:0007669"/>
    <property type="project" value="UniProtKB-KW"/>
</dbReference>
<dbReference type="Proteomes" id="UP000298652">
    <property type="component" value="Chromosome 2"/>
</dbReference>
<name>A0A4V6DB60_SETVI</name>
<feature type="compositionally biased region" description="Low complexity" evidence="11">
    <location>
        <begin position="21"/>
        <end position="30"/>
    </location>
</feature>
<feature type="compositionally biased region" description="Basic residues" evidence="11">
    <location>
        <begin position="31"/>
        <end position="44"/>
    </location>
</feature>
<dbReference type="Gramene" id="TKW32786">
    <property type="protein sequence ID" value="TKW32786"/>
    <property type="gene ID" value="SEVIR_2G189900v2"/>
</dbReference>
<dbReference type="PANTHER" id="PTHR10210">
    <property type="entry name" value="RIBOSE-PHOSPHATE DIPHOSPHOKINASE FAMILY MEMBER"/>
    <property type="match status" value="1"/>
</dbReference>
<organism evidence="13 14">
    <name type="scientific">Setaria viridis</name>
    <name type="common">Green bristlegrass</name>
    <name type="synonym">Setaria italica subsp. viridis</name>
    <dbReference type="NCBI Taxonomy" id="4556"/>
    <lineage>
        <taxon>Eukaryota</taxon>
        <taxon>Viridiplantae</taxon>
        <taxon>Streptophyta</taxon>
        <taxon>Embryophyta</taxon>
        <taxon>Tracheophyta</taxon>
        <taxon>Spermatophyta</taxon>
        <taxon>Magnoliopsida</taxon>
        <taxon>Liliopsida</taxon>
        <taxon>Poales</taxon>
        <taxon>Poaceae</taxon>
        <taxon>PACMAD clade</taxon>
        <taxon>Panicoideae</taxon>
        <taxon>Panicodae</taxon>
        <taxon>Paniceae</taxon>
        <taxon>Cenchrinae</taxon>
        <taxon>Setaria</taxon>
    </lineage>
</organism>
<keyword evidence="9" id="KW-0460">Magnesium</keyword>